<reference evidence="1 2" key="1">
    <citation type="submission" date="2017-04" db="EMBL/GenBank/DDBJ databases">
        <authorList>
            <person name="Afonso C.L."/>
            <person name="Miller P.J."/>
            <person name="Scott M.A."/>
            <person name="Spackman E."/>
            <person name="Goraichik I."/>
            <person name="Dimitrov K.M."/>
            <person name="Suarez D.L."/>
            <person name="Swayne D.E."/>
        </authorList>
    </citation>
    <scope>NUCLEOTIDE SEQUENCE [LARGE SCALE GENOMIC DNA]</scope>
    <source>
        <strain evidence="1 2">DSM 11622</strain>
    </source>
</reference>
<sequence length="70" mass="7647">MKQRKRGLIPDELTEAMHGEFTVDEETERRHRVATARSSVALGLLTPDEAAEAYGIPLEEITASGPDPGK</sequence>
<keyword evidence="2" id="KW-1185">Reference proteome</keyword>
<evidence type="ECO:0000313" key="1">
    <source>
        <dbReference type="EMBL" id="SMB99618.1"/>
    </source>
</evidence>
<dbReference type="Proteomes" id="UP000192266">
    <property type="component" value="Unassembled WGS sequence"/>
</dbReference>
<protein>
    <submittedName>
        <fullName evidence="1">Uncharacterized protein</fullName>
    </submittedName>
</protein>
<dbReference type="STRING" id="645990.SAMN00120144_3703"/>
<accession>A0A1W1W1Y6</accession>
<gene>
    <name evidence="1" type="ORF">SAMN00120144_3703</name>
</gene>
<proteinExistence type="predicted"/>
<organism evidence="1 2">
    <name type="scientific">Hymenobacter roseosalivarius DSM 11622</name>
    <dbReference type="NCBI Taxonomy" id="645990"/>
    <lineage>
        <taxon>Bacteria</taxon>
        <taxon>Pseudomonadati</taxon>
        <taxon>Bacteroidota</taxon>
        <taxon>Cytophagia</taxon>
        <taxon>Cytophagales</taxon>
        <taxon>Hymenobacteraceae</taxon>
        <taxon>Hymenobacter</taxon>
    </lineage>
</organism>
<dbReference type="AlphaFoldDB" id="A0A1W1W1Y6"/>
<name>A0A1W1W1Y6_9BACT</name>
<evidence type="ECO:0000313" key="2">
    <source>
        <dbReference type="Proteomes" id="UP000192266"/>
    </source>
</evidence>
<dbReference type="EMBL" id="FWWW01000092">
    <property type="protein sequence ID" value="SMB99618.1"/>
    <property type="molecule type" value="Genomic_DNA"/>
</dbReference>